<gene>
    <name evidence="2" type="ORF">MKI86_02070</name>
</gene>
<feature type="chain" id="PRO_5047096283" evidence="1">
    <location>
        <begin position="22"/>
        <end position="109"/>
    </location>
</feature>
<keyword evidence="1" id="KW-0732">Signal</keyword>
<sequence>MYLKLVTVAAAAAFMSVSAYAQSSGGEADNSAVNQAAGDNHQVWSGATGEVFFSDSTNKTMRPQAEWSDRWTKLSDDQRAEVKRKCDAASQTNKDDANAGAICQFVNAK</sequence>
<protein>
    <submittedName>
        <fullName evidence="2">Uncharacterized protein</fullName>
    </submittedName>
</protein>
<dbReference type="EMBL" id="JAKVIN010000001">
    <property type="protein sequence ID" value="MCJ8147912.1"/>
    <property type="molecule type" value="Genomic_DNA"/>
</dbReference>
<accession>A0ABT0CH17</accession>
<organism evidence="2 3">
    <name type="scientific">Shinella sedimenti</name>
    <dbReference type="NCBI Taxonomy" id="2919913"/>
    <lineage>
        <taxon>Bacteria</taxon>
        <taxon>Pseudomonadati</taxon>
        <taxon>Pseudomonadota</taxon>
        <taxon>Alphaproteobacteria</taxon>
        <taxon>Hyphomicrobiales</taxon>
        <taxon>Rhizobiaceae</taxon>
        <taxon>Shinella</taxon>
    </lineage>
</organism>
<feature type="signal peptide" evidence="1">
    <location>
        <begin position="1"/>
        <end position="21"/>
    </location>
</feature>
<name>A0ABT0CH17_9HYPH</name>
<dbReference type="Proteomes" id="UP001201844">
    <property type="component" value="Unassembled WGS sequence"/>
</dbReference>
<proteinExistence type="predicted"/>
<evidence type="ECO:0000313" key="2">
    <source>
        <dbReference type="EMBL" id="MCJ8147912.1"/>
    </source>
</evidence>
<reference evidence="2 3" key="1">
    <citation type="submission" date="2022-02" db="EMBL/GenBank/DDBJ databases">
        <title>Shinella B3.7 sp. nov., isolated from Sediment (Zhairuo Island).</title>
        <authorList>
            <person name="Chen G."/>
        </authorList>
    </citation>
    <scope>NUCLEOTIDE SEQUENCE [LARGE SCALE GENOMIC DNA]</scope>
    <source>
        <strain evidence="2 3">B3.7</strain>
    </source>
</reference>
<dbReference type="RefSeq" id="WP_241596439.1">
    <property type="nucleotide sequence ID" value="NZ_JAKVIN010000001.1"/>
</dbReference>
<evidence type="ECO:0000313" key="3">
    <source>
        <dbReference type="Proteomes" id="UP001201844"/>
    </source>
</evidence>
<evidence type="ECO:0000256" key="1">
    <source>
        <dbReference type="SAM" id="SignalP"/>
    </source>
</evidence>
<keyword evidence="3" id="KW-1185">Reference proteome</keyword>
<comment type="caution">
    <text evidence="2">The sequence shown here is derived from an EMBL/GenBank/DDBJ whole genome shotgun (WGS) entry which is preliminary data.</text>
</comment>